<protein>
    <recommendedName>
        <fullName evidence="4">Translocation protein TolB</fullName>
    </recommendedName>
</protein>
<name>A0A176YSV4_9BRAD</name>
<comment type="caution">
    <text evidence="2">The sequence shown here is derived from an EMBL/GenBank/DDBJ whole genome shotgun (WGS) entry which is preliminary data.</text>
</comment>
<evidence type="ECO:0000256" key="1">
    <source>
        <dbReference type="SAM" id="SignalP"/>
    </source>
</evidence>
<evidence type="ECO:0008006" key="4">
    <source>
        <dbReference type="Google" id="ProtNLM"/>
    </source>
</evidence>
<keyword evidence="1" id="KW-0732">Signal</keyword>
<accession>A0A176YSV4</accession>
<dbReference type="SUPFAM" id="SSF82171">
    <property type="entry name" value="DPP6 N-terminal domain-like"/>
    <property type="match status" value="1"/>
</dbReference>
<feature type="signal peptide" evidence="1">
    <location>
        <begin position="1"/>
        <end position="22"/>
    </location>
</feature>
<evidence type="ECO:0000313" key="3">
    <source>
        <dbReference type="Proteomes" id="UP000076959"/>
    </source>
</evidence>
<dbReference type="EMBL" id="LUUB01000051">
    <property type="protein sequence ID" value="OAF10763.1"/>
    <property type="molecule type" value="Genomic_DNA"/>
</dbReference>
<organism evidence="2 3">
    <name type="scientific">Bradyrhizobium centrolobii</name>
    <dbReference type="NCBI Taxonomy" id="1505087"/>
    <lineage>
        <taxon>Bacteria</taxon>
        <taxon>Pseudomonadati</taxon>
        <taxon>Pseudomonadota</taxon>
        <taxon>Alphaproteobacteria</taxon>
        <taxon>Hyphomicrobiales</taxon>
        <taxon>Nitrobacteraceae</taxon>
        <taxon>Bradyrhizobium</taxon>
    </lineage>
</organism>
<dbReference type="RefSeq" id="WP_063699740.1">
    <property type="nucleotide sequence ID" value="NZ_LUUB01000051.1"/>
</dbReference>
<proteinExistence type="predicted"/>
<sequence length="415" mass="45295">MPLSIYSRIALACSALAMLALAGIVAAETLAKSKLTPASNMNLPDYLVPVIDPDTGATIVRVTTPGPLGAGLACQRAYCTHRYSSAQAWNADQSLLLIANGCNGLCFLDGQTYAPLFRRQREDECEWHPRDPDRMICVIGRKISLWTPRTNAEEVVLIAEGYRGLQFGPGKGNPSRDGRRIAVRGTRADGAVVAFAFDLVSRQKFPDIEVGKLPGRDGVCEISALGNYVRCSRWVDGKDEAFIFTVAGDLVQSWTEHHRPSHGDMTVDSDGREVYVGISKSDPDIYHVIKRRLDDGVVTALAPRGEASHASTRAIHQPGWVFLSYGGDPAEIAQLPTFAQFAREVIALRIDGSGEFRRIAYTRNVPHNYWSETHASPSPDGSQVIWSSNWGVAGGPVFDFVTRLDRPGQTSALSR</sequence>
<evidence type="ECO:0000313" key="2">
    <source>
        <dbReference type="EMBL" id="OAF10763.1"/>
    </source>
</evidence>
<feature type="chain" id="PRO_5008054955" description="Translocation protein TolB" evidence="1">
    <location>
        <begin position="23"/>
        <end position="415"/>
    </location>
</feature>
<dbReference type="OrthoDB" id="8087178at2"/>
<reference evidence="2 3" key="1">
    <citation type="submission" date="2016-03" db="EMBL/GenBank/DDBJ databases">
        <title>Draft Genome Sequence of the Strain BR 10245 (Bradyrhizobium sp.) isolated from nodules of Centrolobium paraense.</title>
        <authorList>
            <person name="Simoes-Araujo J.L.Sr."/>
            <person name="Barauna A.C."/>
            <person name="Silva K."/>
            <person name="Zilli J.E."/>
        </authorList>
    </citation>
    <scope>NUCLEOTIDE SEQUENCE [LARGE SCALE GENOMIC DNA]</scope>
    <source>
        <strain evidence="2 3">BR 10245</strain>
    </source>
</reference>
<gene>
    <name evidence="2" type="ORF">AYJ54_10490</name>
</gene>
<dbReference type="AlphaFoldDB" id="A0A176YSV4"/>
<keyword evidence="3" id="KW-1185">Reference proteome</keyword>
<dbReference type="Proteomes" id="UP000076959">
    <property type="component" value="Unassembled WGS sequence"/>
</dbReference>